<sequence>MVVCAVELDQLTLELFANLAHHLFEVAQVSVGEDARPVFRDENQVSVKQESAVPASANRVVGGNPNKCTMQTVTADTGRRYRLYPTAEQADRLASWGHTCRWLYNTALEQRQFAWQQRKVSLGASDQCASLTEARKELDWVADLPAQSGQQVLRQLDQAYRNWWNPQHPAGAPARKRKLARLSIPFPGQAIAVRRVNRRWGTVSLPKIGEIKFRWSRPLGGTVRNAVVSFDGVGWHVGFGVHIGIKTPEVHARPDTVVGVDRGAKVALAMSDGRMWNRAFTSSAQERDLARLKSKAGRQETARRKRGAKTSNRTRKIRAEIARAEAKIRNRRRDFVTRAANRLCAQHAVVKLEGLHVKAMTATAKGTVEEPGTNVRQKAGLNRAILDKGWGLFEEALANRARTTGTRIARVPAAFTSQRCSRCGNTARNNRESQATFRCGSCGHQANADVNAAINIRDAAEAAPQLTGRAARDRNHSASCRPPTQHRRRTTLEAGISRRQL</sequence>
<accession>A0A1C4XJD4</accession>
<reference evidence="12" key="1">
    <citation type="submission" date="2016-06" db="EMBL/GenBank/DDBJ databases">
        <authorList>
            <person name="Varghese N."/>
            <person name="Submissions Spin"/>
        </authorList>
    </citation>
    <scope>NUCLEOTIDE SEQUENCE [LARGE SCALE GENOMIC DNA]</scope>
    <source>
        <strain evidence="12">DSM 43909</strain>
    </source>
</reference>
<feature type="domain" description="Probable transposase IS891/IS1136/IS1341" evidence="8">
    <location>
        <begin position="247"/>
        <end position="361"/>
    </location>
</feature>
<evidence type="ECO:0000256" key="6">
    <source>
        <dbReference type="ARBA" id="ARBA00023172"/>
    </source>
</evidence>
<organism evidence="11 12">
    <name type="scientific">Micromonospora viridifaciens</name>
    <dbReference type="NCBI Taxonomy" id="1881"/>
    <lineage>
        <taxon>Bacteria</taxon>
        <taxon>Bacillati</taxon>
        <taxon>Actinomycetota</taxon>
        <taxon>Actinomycetes</taxon>
        <taxon>Micromonosporales</taxon>
        <taxon>Micromonosporaceae</taxon>
        <taxon>Micromonospora</taxon>
    </lineage>
</organism>
<proteinExistence type="inferred from homology"/>
<comment type="similarity">
    <text evidence="1">In the C-terminal section; belongs to the transposase 35 family.</text>
</comment>
<feature type="compositionally biased region" description="Basic and acidic residues" evidence="7">
    <location>
        <begin position="287"/>
        <end position="302"/>
    </location>
</feature>
<dbReference type="Pfam" id="PF01385">
    <property type="entry name" value="OrfB_IS605"/>
    <property type="match status" value="1"/>
</dbReference>
<evidence type="ECO:0000256" key="1">
    <source>
        <dbReference type="ARBA" id="ARBA00008761"/>
    </source>
</evidence>
<feature type="region of interest" description="Disordered" evidence="7">
    <location>
        <begin position="464"/>
        <end position="501"/>
    </location>
</feature>
<dbReference type="InterPro" id="IPR010095">
    <property type="entry name" value="Cas12f1-like_TNB"/>
</dbReference>
<dbReference type="InterPro" id="IPR021027">
    <property type="entry name" value="Transposase_put_HTH"/>
</dbReference>
<dbReference type="GO" id="GO:0046872">
    <property type="term" value="F:metal ion binding"/>
    <property type="evidence" value="ECO:0007669"/>
    <property type="project" value="UniProtKB-KW"/>
</dbReference>
<evidence type="ECO:0000256" key="5">
    <source>
        <dbReference type="ARBA" id="ARBA00023125"/>
    </source>
</evidence>
<keyword evidence="5" id="KW-0238">DNA-binding</keyword>
<keyword evidence="12" id="KW-1185">Reference proteome</keyword>
<evidence type="ECO:0000256" key="7">
    <source>
        <dbReference type="SAM" id="MobiDB-lite"/>
    </source>
</evidence>
<evidence type="ECO:0000259" key="8">
    <source>
        <dbReference type="Pfam" id="PF01385"/>
    </source>
</evidence>
<dbReference type="EMBL" id="LT607411">
    <property type="protein sequence ID" value="SCF08567.1"/>
    <property type="molecule type" value="Genomic_DNA"/>
</dbReference>
<evidence type="ECO:0000259" key="10">
    <source>
        <dbReference type="Pfam" id="PF12323"/>
    </source>
</evidence>
<dbReference type="Proteomes" id="UP000198242">
    <property type="component" value="Chromosome I"/>
</dbReference>
<evidence type="ECO:0000256" key="2">
    <source>
        <dbReference type="ARBA" id="ARBA00022578"/>
    </source>
</evidence>
<keyword evidence="4" id="KW-0862">Zinc</keyword>
<feature type="region of interest" description="Disordered" evidence="7">
    <location>
        <begin position="287"/>
        <end position="315"/>
    </location>
</feature>
<keyword evidence="6" id="KW-0233">DNA recombination</keyword>
<dbReference type="Pfam" id="PF12323">
    <property type="entry name" value="HTH_OrfB_IS605"/>
    <property type="match status" value="1"/>
</dbReference>
<gene>
    <name evidence="11" type="ORF">GA0074695_3360</name>
</gene>
<keyword evidence="3" id="KW-0479">Metal-binding</keyword>
<dbReference type="GO" id="GO:0032196">
    <property type="term" value="P:transposition"/>
    <property type="evidence" value="ECO:0007669"/>
    <property type="project" value="UniProtKB-KW"/>
</dbReference>
<dbReference type="GO" id="GO:0006310">
    <property type="term" value="P:DNA recombination"/>
    <property type="evidence" value="ECO:0007669"/>
    <property type="project" value="UniProtKB-KW"/>
</dbReference>
<evidence type="ECO:0000259" key="9">
    <source>
        <dbReference type="Pfam" id="PF07282"/>
    </source>
</evidence>
<protein>
    <submittedName>
        <fullName evidence="11">Transposase</fullName>
    </submittedName>
</protein>
<evidence type="ECO:0000313" key="11">
    <source>
        <dbReference type="EMBL" id="SCF08567.1"/>
    </source>
</evidence>
<dbReference type="NCBIfam" id="NF040570">
    <property type="entry name" value="guided_TnpB"/>
    <property type="match status" value="1"/>
</dbReference>
<name>A0A1C4XJD4_MICVI</name>
<dbReference type="GO" id="GO:0003677">
    <property type="term" value="F:DNA binding"/>
    <property type="evidence" value="ECO:0007669"/>
    <property type="project" value="UniProtKB-KW"/>
</dbReference>
<evidence type="ECO:0000256" key="3">
    <source>
        <dbReference type="ARBA" id="ARBA00022723"/>
    </source>
</evidence>
<dbReference type="Pfam" id="PF07282">
    <property type="entry name" value="Cas12f1-like_TNB"/>
    <property type="match status" value="1"/>
</dbReference>
<evidence type="ECO:0000313" key="12">
    <source>
        <dbReference type="Proteomes" id="UP000198242"/>
    </source>
</evidence>
<dbReference type="InterPro" id="IPR001959">
    <property type="entry name" value="Transposase"/>
</dbReference>
<feature type="domain" description="Transposase putative helix-turn-helix" evidence="10">
    <location>
        <begin position="78"/>
        <end position="119"/>
    </location>
</feature>
<feature type="compositionally biased region" description="Basic residues" evidence="7">
    <location>
        <begin position="303"/>
        <end position="315"/>
    </location>
</feature>
<keyword evidence="2" id="KW-0815">Transposition</keyword>
<dbReference type="AlphaFoldDB" id="A0A1C4XJD4"/>
<feature type="domain" description="Cas12f1-like TNB" evidence="9">
    <location>
        <begin position="390"/>
        <end position="456"/>
    </location>
</feature>
<evidence type="ECO:0000256" key="4">
    <source>
        <dbReference type="ARBA" id="ARBA00022833"/>
    </source>
</evidence>